<dbReference type="PANTHER" id="PTHR42722:SF1">
    <property type="entry name" value="VALINE DEHYDROGENASE"/>
    <property type="match status" value="1"/>
</dbReference>
<evidence type="ECO:0000259" key="8">
    <source>
        <dbReference type="SMART" id="SM00997"/>
    </source>
</evidence>
<dbReference type="Pfam" id="PF02812">
    <property type="entry name" value="ELFV_dehydrog_N"/>
    <property type="match status" value="1"/>
</dbReference>
<dbReference type="GO" id="GO:0000166">
    <property type="term" value="F:nucleotide binding"/>
    <property type="evidence" value="ECO:0007669"/>
    <property type="project" value="UniProtKB-KW"/>
</dbReference>
<feature type="domain" description="Glutamate/phenylalanine/leucine/valine/L-tryptophan dehydrogenase C-terminal" evidence="7">
    <location>
        <begin position="136"/>
        <end position="343"/>
    </location>
</feature>
<evidence type="ECO:0000313" key="10">
    <source>
        <dbReference type="Proteomes" id="UP001058003"/>
    </source>
</evidence>
<accession>A0A9Q9I881</accession>
<dbReference type="InterPro" id="IPR006097">
    <property type="entry name" value="Glu/Leu/Phe/Val/Trp_DH_dimer"/>
</dbReference>
<evidence type="ECO:0000256" key="1">
    <source>
        <dbReference type="ARBA" id="ARBA00006382"/>
    </source>
</evidence>
<dbReference type="SMART" id="SM00997">
    <property type="entry name" value="AdoHcyase_NAD"/>
    <property type="match status" value="1"/>
</dbReference>
<dbReference type="InterPro" id="IPR006095">
    <property type="entry name" value="Glu/Leu/Phe/Val/Trp_DH"/>
</dbReference>
<dbReference type="InterPro" id="IPR016211">
    <property type="entry name" value="Glu/Phe/Leu/Val/Trp_DH_bac/arc"/>
</dbReference>
<organism evidence="9 10">
    <name type="scientific">Dactylosporangium aurantiacum</name>
    <dbReference type="NCBI Taxonomy" id="35754"/>
    <lineage>
        <taxon>Bacteria</taxon>
        <taxon>Bacillati</taxon>
        <taxon>Actinomycetota</taxon>
        <taxon>Actinomycetes</taxon>
        <taxon>Micromonosporales</taxon>
        <taxon>Micromonosporaceae</taxon>
        <taxon>Dactylosporangium</taxon>
    </lineage>
</organism>
<dbReference type="InterPro" id="IPR036291">
    <property type="entry name" value="NAD(P)-bd_dom_sf"/>
</dbReference>
<dbReference type="InterPro" id="IPR006096">
    <property type="entry name" value="Glu/Leu/Phe/Val/Trp_DH_C"/>
</dbReference>
<evidence type="ECO:0000256" key="5">
    <source>
        <dbReference type="PIRSR" id="PIRSR000188-2"/>
    </source>
</evidence>
<keyword evidence="10" id="KW-1185">Reference proteome</keyword>
<dbReference type="RefSeq" id="WP_033359276.1">
    <property type="nucleotide sequence ID" value="NZ_CP073767.1"/>
</dbReference>
<evidence type="ECO:0000256" key="2">
    <source>
        <dbReference type="ARBA" id="ARBA00023002"/>
    </source>
</evidence>
<dbReference type="InterPro" id="IPR015878">
    <property type="entry name" value="Ado_hCys_hydrolase_NAD-bd"/>
</dbReference>
<reference evidence="9" key="1">
    <citation type="submission" date="2021-04" db="EMBL/GenBank/DDBJ databases">
        <title>Dactylosporangium aurantiacum NRRL B-8018 full assembly.</title>
        <authorList>
            <person name="Hartkoorn R.C."/>
            <person name="Beaudoing E."/>
            <person name="Hot D."/>
        </authorList>
    </citation>
    <scope>NUCLEOTIDE SEQUENCE</scope>
    <source>
        <strain evidence="9">NRRL B-8018</strain>
    </source>
</reference>
<evidence type="ECO:0000259" key="7">
    <source>
        <dbReference type="SMART" id="SM00839"/>
    </source>
</evidence>
<dbReference type="InterPro" id="IPR046346">
    <property type="entry name" value="Aminoacid_DH-like_N_sf"/>
</dbReference>
<dbReference type="PRINTS" id="PR00082">
    <property type="entry name" value="GLFDHDRGNASE"/>
</dbReference>
<keyword evidence="3 5" id="KW-0520">NAD</keyword>
<gene>
    <name evidence="9" type="ORF">Daura_32965</name>
</gene>
<dbReference type="AlphaFoldDB" id="A0A9Q9I881"/>
<dbReference type="Proteomes" id="UP001058003">
    <property type="component" value="Chromosome"/>
</dbReference>
<sequence>MFEHEQVVIRTGPRSGLPVIVALHSTALGPALGGCRLATYPHWTDGLTDALRLSAAMTVKCAVAGLPNGGGKTVVPLPAGPFDRRAVLLDVGDAIEALDGRYGTGPDVGTGPDDMLVIGTRTRHVACRPVAAGGSGDSSTHTAAGVLAALHALCGSLFGSTDLAGRRFAVVGLGRVGADVARRLSAAGAALVVSDVDPARAALAASLGADVVPPSSALYADVDVLVPAALGGVLTPATVPLLRCRAVAGPANNQLDTAATAALLHQRGIVWVPDHVVSAGGVTYAASVELHGEPPARAAGRVAAIGDTVLALLETAARTGGTPLAAADALAARRLRSATGRQRCGQGES</sequence>
<evidence type="ECO:0000256" key="3">
    <source>
        <dbReference type="ARBA" id="ARBA00023027"/>
    </source>
</evidence>
<protein>
    <submittedName>
        <fullName evidence="9">Glu/Leu/Phe/Val dehydrogenase</fullName>
    </submittedName>
</protein>
<dbReference type="SUPFAM" id="SSF53223">
    <property type="entry name" value="Aminoacid dehydrogenase-like, N-terminal domain"/>
    <property type="match status" value="1"/>
</dbReference>
<name>A0A9Q9I881_9ACTN</name>
<keyword evidence="2 6" id="KW-0560">Oxidoreductase</keyword>
<dbReference type="Gene3D" id="3.40.50.720">
    <property type="entry name" value="NAD(P)-binding Rossmann-like Domain"/>
    <property type="match status" value="1"/>
</dbReference>
<dbReference type="PANTHER" id="PTHR42722">
    <property type="entry name" value="LEUCINE DEHYDROGENASE"/>
    <property type="match status" value="1"/>
</dbReference>
<evidence type="ECO:0000256" key="6">
    <source>
        <dbReference type="RuleBase" id="RU004417"/>
    </source>
</evidence>
<feature type="active site" description="Proton donor/acceptor" evidence="4">
    <location>
        <position position="72"/>
    </location>
</feature>
<proteinExistence type="inferred from homology"/>
<dbReference type="PIRSF" id="PIRSF000188">
    <property type="entry name" value="Phe_leu_dh"/>
    <property type="match status" value="1"/>
</dbReference>
<dbReference type="GO" id="GO:0006520">
    <property type="term" value="P:amino acid metabolic process"/>
    <property type="evidence" value="ECO:0007669"/>
    <property type="project" value="InterPro"/>
</dbReference>
<dbReference type="Gene3D" id="3.40.50.10860">
    <property type="entry name" value="Leucine Dehydrogenase, chain A, domain 1"/>
    <property type="match status" value="1"/>
</dbReference>
<feature type="binding site" evidence="5">
    <location>
        <begin position="172"/>
        <end position="177"/>
    </location>
    <ligand>
        <name>NAD(+)</name>
        <dbReference type="ChEBI" id="CHEBI:57540"/>
    </ligand>
</feature>
<dbReference type="SUPFAM" id="SSF51735">
    <property type="entry name" value="NAD(P)-binding Rossmann-fold domains"/>
    <property type="match status" value="1"/>
</dbReference>
<keyword evidence="5" id="KW-0547">Nucleotide-binding</keyword>
<dbReference type="KEGG" id="daur:Daura_32965"/>
<dbReference type="SMART" id="SM00839">
    <property type="entry name" value="ELFV_dehydrog"/>
    <property type="match status" value="1"/>
</dbReference>
<evidence type="ECO:0000256" key="4">
    <source>
        <dbReference type="PIRSR" id="PIRSR000188-1"/>
    </source>
</evidence>
<dbReference type="OrthoDB" id="9803297at2"/>
<comment type="similarity">
    <text evidence="1 6">Belongs to the Glu/Leu/Phe/Val dehydrogenases family.</text>
</comment>
<dbReference type="Pfam" id="PF00208">
    <property type="entry name" value="ELFV_dehydrog"/>
    <property type="match status" value="1"/>
</dbReference>
<evidence type="ECO:0000313" key="9">
    <source>
        <dbReference type="EMBL" id="UWZ51539.1"/>
    </source>
</evidence>
<dbReference type="GO" id="GO:0016639">
    <property type="term" value="F:oxidoreductase activity, acting on the CH-NH2 group of donors, NAD or NADP as acceptor"/>
    <property type="evidence" value="ECO:0007669"/>
    <property type="project" value="InterPro"/>
</dbReference>
<dbReference type="EMBL" id="CP073767">
    <property type="protein sequence ID" value="UWZ51539.1"/>
    <property type="molecule type" value="Genomic_DNA"/>
</dbReference>
<feature type="domain" description="S-adenosyl-L-homocysteine hydrolase NAD binding" evidence="8">
    <location>
        <begin position="149"/>
        <end position="281"/>
    </location>
</feature>